<accession>A0A7J6AZ32</accession>
<dbReference type="PANTHER" id="PTHR47613:SF1">
    <property type="entry name" value="SPERM ACROSOME MEMBRANE-ASSOCIATED PROTEIN 4"/>
    <property type="match status" value="1"/>
</dbReference>
<evidence type="ECO:0000256" key="3">
    <source>
        <dbReference type="ARBA" id="ARBA00022622"/>
    </source>
</evidence>
<keyword evidence="7" id="KW-0325">Glycoprotein</keyword>
<keyword evidence="4 10" id="KW-0732">Signal</keyword>
<evidence type="ECO:0000256" key="4">
    <source>
        <dbReference type="ARBA" id="ARBA00022729"/>
    </source>
</evidence>
<name>A0A7J6AZ32_AMEME</name>
<evidence type="ECO:0000256" key="1">
    <source>
        <dbReference type="ARBA" id="ARBA00004609"/>
    </source>
</evidence>
<evidence type="ECO:0000313" key="12">
    <source>
        <dbReference type="EMBL" id="KAF4088102.1"/>
    </source>
</evidence>
<evidence type="ECO:0000256" key="6">
    <source>
        <dbReference type="ARBA" id="ARBA00023157"/>
    </source>
</evidence>
<dbReference type="AlphaFoldDB" id="A0A7J6AZ32"/>
<evidence type="ECO:0000256" key="7">
    <source>
        <dbReference type="ARBA" id="ARBA00023180"/>
    </source>
</evidence>
<comment type="similarity">
    <text evidence="9">Belongs to the SPACA4/bouncer family.</text>
</comment>
<organism evidence="12 13">
    <name type="scientific">Ameiurus melas</name>
    <name type="common">Black bullhead</name>
    <name type="synonym">Silurus melas</name>
    <dbReference type="NCBI Taxonomy" id="219545"/>
    <lineage>
        <taxon>Eukaryota</taxon>
        <taxon>Metazoa</taxon>
        <taxon>Chordata</taxon>
        <taxon>Craniata</taxon>
        <taxon>Vertebrata</taxon>
        <taxon>Euteleostomi</taxon>
        <taxon>Actinopterygii</taxon>
        <taxon>Neopterygii</taxon>
        <taxon>Teleostei</taxon>
        <taxon>Ostariophysi</taxon>
        <taxon>Siluriformes</taxon>
        <taxon>Ictaluridae</taxon>
        <taxon>Ameiurus</taxon>
    </lineage>
</organism>
<keyword evidence="8" id="KW-0449">Lipoprotein</keyword>
<keyword evidence="13" id="KW-1185">Reference proteome</keyword>
<proteinExistence type="inferred from homology"/>
<feature type="chain" id="PRO_5029672477" description="UPAR/Ly6 domain-containing protein" evidence="10">
    <location>
        <begin position="21"/>
        <end position="136"/>
    </location>
</feature>
<gene>
    <name evidence="12" type="ORF">AMELA_G00079010</name>
</gene>
<keyword evidence="3" id="KW-0336">GPI-anchor</keyword>
<comment type="caution">
    <text evidence="12">The sequence shown here is derived from an EMBL/GenBank/DDBJ whole genome shotgun (WGS) entry which is preliminary data.</text>
</comment>
<evidence type="ECO:0000256" key="8">
    <source>
        <dbReference type="ARBA" id="ARBA00023288"/>
    </source>
</evidence>
<keyword evidence="2" id="KW-1003">Cell membrane</keyword>
<sequence>MSGVVLGLCVLVLISVFCLGQTLDCFQCELGFWDMCHTTKTNCSAGEQCFVGIGVAASVLKIKTMGCLANDHCNKTTIVTFPANKTLYKMTRICCGENYCNGGPEILMASLTLMALVVAQIMGEHAHAPCDETLCC</sequence>
<comment type="subcellular location">
    <subcellularLocation>
        <location evidence="1">Cell membrane</location>
        <topology evidence="1">Lipid-anchor</topology>
        <topology evidence="1">GPI-anchor</topology>
    </subcellularLocation>
</comment>
<keyword evidence="5" id="KW-0472">Membrane</keyword>
<dbReference type="GO" id="GO:0035036">
    <property type="term" value="P:sperm-egg recognition"/>
    <property type="evidence" value="ECO:0007669"/>
    <property type="project" value="TreeGrafter"/>
</dbReference>
<dbReference type="GO" id="GO:0005886">
    <property type="term" value="C:plasma membrane"/>
    <property type="evidence" value="ECO:0007669"/>
    <property type="project" value="UniProtKB-SubCell"/>
</dbReference>
<dbReference type="EMBL" id="JAAGNN010000006">
    <property type="protein sequence ID" value="KAF4088102.1"/>
    <property type="molecule type" value="Genomic_DNA"/>
</dbReference>
<dbReference type="Gene3D" id="2.10.60.10">
    <property type="entry name" value="CD59"/>
    <property type="match status" value="1"/>
</dbReference>
<protein>
    <recommendedName>
        <fullName evidence="11">UPAR/Ly6 domain-containing protein</fullName>
    </recommendedName>
</protein>
<dbReference type="PANTHER" id="PTHR47613">
    <property type="entry name" value="SPERM ACROSOME MEMBRANE-ASSOCIATED PROTEIN 4"/>
    <property type="match status" value="1"/>
</dbReference>
<evidence type="ECO:0000256" key="5">
    <source>
        <dbReference type="ARBA" id="ARBA00023136"/>
    </source>
</evidence>
<dbReference type="InterPro" id="IPR045860">
    <property type="entry name" value="Snake_toxin-like_sf"/>
</dbReference>
<dbReference type="InterPro" id="IPR046354">
    <property type="entry name" value="SPACA4/Bouncer"/>
</dbReference>
<evidence type="ECO:0000259" key="11">
    <source>
        <dbReference type="Pfam" id="PF00021"/>
    </source>
</evidence>
<feature type="domain" description="UPAR/Ly6" evidence="11">
    <location>
        <begin position="21"/>
        <end position="102"/>
    </location>
</feature>
<feature type="signal peptide" evidence="10">
    <location>
        <begin position="1"/>
        <end position="20"/>
    </location>
</feature>
<evidence type="ECO:0000256" key="10">
    <source>
        <dbReference type="SAM" id="SignalP"/>
    </source>
</evidence>
<dbReference type="GO" id="GO:0098552">
    <property type="term" value="C:side of membrane"/>
    <property type="evidence" value="ECO:0007669"/>
    <property type="project" value="UniProtKB-KW"/>
</dbReference>
<evidence type="ECO:0000313" key="13">
    <source>
        <dbReference type="Proteomes" id="UP000593565"/>
    </source>
</evidence>
<dbReference type="InterPro" id="IPR016054">
    <property type="entry name" value="LY6_UPA_recep-like"/>
</dbReference>
<dbReference type="Pfam" id="PF00021">
    <property type="entry name" value="UPAR_LY6"/>
    <property type="match status" value="1"/>
</dbReference>
<dbReference type="Proteomes" id="UP000593565">
    <property type="component" value="Unassembled WGS sequence"/>
</dbReference>
<evidence type="ECO:0000256" key="2">
    <source>
        <dbReference type="ARBA" id="ARBA00022475"/>
    </source>
</evidence>
<keyword evidence="6" id="KW-1015">Disulfide bond</keyword>
<reference evidence="12 13" key="1">
    <citation type="submission" date="2020-02" db="EMBL/GenBank/DDBJ databases">
        <title>A chromosome-scale genome assembly of the black bullhead catfish (Ameiurus melas).</title>
        <authorList>
            <person name="Wen M."/>
            <person name="Zham M."/>
            <person name="Cabau C."/>
            <person name="Klopp C."/>
            <person name="Donnadieu C."/>
            <person name="Roques C."/>
            <person name="Bouchez O."/>
            <person name="Lampietro C."/>
            <person name="Jouanno E."/>
            <person name="Herpin A."/>
            <person name="Louis A."/>
            <person name="Berthelot C."/>
            <person name="Parey E."/>
            <person name="Roest-Crollius H."/>
            <person name="Braasch I."/>
            <person name="Postlethwait J."/>
            <person name="Robinson-Rechavi M."/>
            <person name="Echchiki A."/>
            <person name="Begum T."/>
            <person name="Montfort J."/>
            <person name="Schartl M."/>
            <person name="Bobe J."/>
            <person name="Guiguen Y."/>
        </authorList>
    </citation>
    <scope>NUCLEOTIDE SEQUENCE [LARGE SCALE GENOMIC DNA]</scope>
    <source>
        <strain evidence="12">M_S1</strain>
        <tissue evidence="12">Blood</tissue>
    </source>
</reference>
<dbReference type="SUPFAM" id="SSF57302">
    <property type="entry name" value="Snake toxin-like"/>
    <property type="match status" value="1"/>
</dbReference>
<evidence type="ECO:0000256" key="9">
    <source>
        <dbReference type="ARBA" id="ARBA00029446"/>
    </source>
</evidence>